<keyword evidence="1" id="KW-1133">Transmembrane helix</keyword>
<protein>
    <submittedName>
        <fullName evidence="2">Uncharacterized protein</fullName>
    </submittedName>
</protein>
<dbReference type="Proteomes" id="UP001500730">
    <property type="component" value="Unassembled WGS sequence"/>
</dbReference>
<sequence length="238" mass="26529">MVPETLGAILVFLAFIAPGLAFELLRERRRPFIEETAFREASRIALTSMLFSLGGLSVLAVAQALGATWVVDSSRWLTDGQAYVSAHLGQVTASVLVFVGISLGLSLLADWLLRRSAPGRIVPGSVWFALFRQHRPEGATPWVHLRLKDGTEVWGFVGDYTPDQRLENRELVLEQPRLQYRRPGQDQNVMLPTWSFISVRGEDIAWMKVQYVEDGPRGGIVPARYAHPPATSHGQRGR</sequence>
<feature type="transmembrane region" description="Helical" evidence="1">
    <location>
        <begin position="46"/>
        <end position="71"/>
    </location>
</feature>
<feature type="transmembrane region" description="Helical" evidence="1">
    <location>
        <begin position="91"/>
        <end position="113"/>
    </location>
</feature>
<proteinExistence type="predicted"/>
<organism evidence="2 3">
    <name type="scientific">Terrabacter carboxydivorans</name>
    <dbReference type="NCBI Taxonomy" id="619730"/>
    <lineage>
        <taxon>Bacteria</taxon>
        <taxon>Bacillati</taxon>
        <taxon>Actinomycetota</taxon>
        <taxon>Actinomycetes</taxon>
        <taxon>Micrococcales</taxon>
        <taxon>Intrasporangiaceae</taxon>
        <taxon>Terrabacter</taxon>
    </lineage>
</organism>
<dbReference type="RefSeq" id="WP_344256810.1">
    <property type="nucleotide sequence ID" value="NZ_BAAARE010000022.1"/>
</dbReference>
<reference evidence="2 3" key="1">
    <citation type="journal article" date="2019" name="Int. J. Syst. Evol. Microbiol.">
        <title>The Global Catalogue of Microorganisms (GCM) 10K type strain sequencing project: providing services to taxonomists for standard genome sequencing and annotation.</title>
        <authorList>
            <consortium name="The Broad Institute Genomics Platform"/>
            <consortium name="The Broad Institute Genome Sequencing Center for Infectious Disease"/>
            <person name="Wu L."/>
            <person name="Ma J."/>
        </authorList>
    </citation>
    <scope>NUCLEOTIDE SEQUENCE [LARGE SCALE GENOMIC DNA]</scope>
    <source>
        <strain evidence="2 3">JCM 16259</strain>
    </source>
</reference>
<feature type="transmembrane region" description="Helical" evidence="1">
    <location>
        <begin position="6"/>
        <end position="25"/>
    </location>
</feature>
<dbReference type="EMBL" id="BAAARE010000022">
    <property type="protein sequence ID" value="GAA2497431.1"/>
    <property type="molecule type" value="Genomic_DNA"/>
</dbReference>
<keyword evidence="1" id="KW-0812">Transmembrane</keyword>
<keyword evidence="3" id="KW-1185">Reference proteome</keyword>
<gene>
    <name evidence="2" type="ORF">GCM10009858_39660</name>
</gene>
<name>A0ABN3M7Y5_9MICO</name>
<evidence type="ECO:0000256" key="1">
    <source>
        <dbReference type="SAM" id="Phobius"/>
    </source>
</evidence>
<dbReference type="InterPro" id="IPR045919">
    <property type="entry name" value="DUF6338"/>
</dbReference>
<dbReference type="Pfam" id="PF19865">
    <property type="entry name" value="DUF6338"/>
    <property type="match status" value="1"/>
</dbReference>
<evidence type="ECO:0000313" key="3">
    <source>
        <dbReference type="Proteomes" id="UP001500730"/>
    </source>
</evidence>
<accession>A0ABN3M7Y5</accession>
<comment type="caution">
    <text evidence="2">The sequence shown here is derived from an EMBL/GenBank/DDBJ whole genome shotgun (WGS) entry which is preliminary data.</text>
</comment>
<keyword evidence="1" id="KW-0472">Membrane</keyword>
<evidence type="ECO:0000313" key="2">
    <source>
        <dbReference type="EMBL" id="GAA2497431.1"/>
    </source>
</evidence>